<evidence type="ECO:0000313" key="2">
    <source>
        <dbReference type="EMBL" id="CUQ10382.1"/>
    </source>
</evidence>
<proteinExistence type="predicted"/>
<sequence>MKKMFILVMAVMLCFTLTACNEEENIDFPFELSSIENVEMFRFTNPADAEKKVITKSEDIEEIYQTFESVSLKDKTTEPTAGGSVTSFRFNLSDGTSYEVIYSEVAVKSGRVITTGMEQDFFTSAGIGAFWGSYDYEVTTASEDELPALYE</sequence>
<gene>
    <name evidence="2" type="ORF">ERS852498_03602</name>
    <name evidence="3" type="ORF">L0N21_07285</name>
</gene>
<dbReference type="EMBL" id="CZAL01000056">
    <property type="protein sequence ID" value="CUQ10382.1"/>
    <property type="molecule type" value="Genomic_DNA"/>
</dbReference>
<dbReference type="Proteomes" id="UP001199915">
    <property type="component" value="Unassembled WGS sequence"/>
</dbReference>
<reference evidence="3" key="2">
    <citation type="submission" date="2022-01" db="EMBL/GenBank/DDBJ databases">
        <title>Collection of gut derived symbiotic bacterial strains cultured from healthy donors.</title>
        <authorList>
            <person name="Lin H."/>
            <person name="Kohout C."/>
            <person name="Waligurski E."/>
            <person name="Pamer E.G."/>
        </authorList>
    </citation>
    <scope>NUCLEOTIDE SEQUENCE</scope>
    <source>
        <strain evidence="3">DFI.5.49</strain>
    </source>
</reference>
<name>A0A174TKS4_9FIRM</name>
<protein>
    <submittedName>
        <fullName evidence="2">Uncharacterized protein</fullName>
    </submittedName>
</protein>
<accession>A0A174TKS4</accession>
<evidence type="ECO:0000313" key="4">
    <source>
        <dbReference type="Proteomes" id="UP000095709"/>
    </source>
</evidence>
<dbReference type="RefSeq" id="WP_055268497.1">
    <property type="nucleotide sequence ID" value="NZ_CZAL01000056.1"/>
</dbReference>
<dbReference type="EMBL" id="JAKNFS010000008">
    <property type="protein sequence ID" value="MCG4765313.1"/>
    <property type="molecule type" value="Genomic_DNA"/>
</dbReference>
<reference evidence="2 4" key="1">
    <citation type="submission" date="2015-09" db="EMBL/GenBank/DDBJ databases">
        <authorList>
            <consortium name="Pathogen Informatics"/>
        </authorList>
    </citation>
    <scope>NUCLEOTIDE SEQUENCE [LARGE SCALE GENOMIC DNA]</scope>
    <source>
        <strain evidence="2 4">2789STDY5834885</strain>
    </source>
</reference>
<feature type="chain" id="PRO_5039583754" evidence="1">
    <location>
        <begin position="20"/>
        <end position="151"/>
    </location>
</feature>
<organism evidence="2 4">
    <name type="scientific">Fusicatenibacter saccharivorans</name>
    <dbReference type="NCBI Taxonomy" id="1150298"/>
    <lineage>
        <taxon>Bacteria</taxon>
        <taxon>Bacillati</taxon>
        <taxon>Bacillota</taxon>
        <taxon>Clostridia</taxon>
        <taxon>Lachnospirales</taxon>
        <taxon>Lachnospiraceae</taxon>
        <taxon>Fusicatenibacter</taxon>
    </lineage>
</organism>
<evidence type="ECO:0000313" key="3">
    <source>
        <dbReference type="EMBL" id="MCG4765313.1"/>
    </source>
</evidence>
<evidence type="ECO:0000256" key="1">
    <source>
        <dbReference type="SAM" id="SignalP"/>
    </source>
</evidence>
<feature type="signal peptide" evidence="1">
    <location>
        <begin position="1"/>
        <end position="19"/>
    </location>
</feature>
<dbReference type="PROSITE" id="PS51257">
    <property type="entry name" value="PROKAR_LIPOPROTEIN"/>
    <property type="match status" value="1"/>
</dbReference>
<dbReference type="AlphaFoldDB" id="A0A174TKS4"/>
<keyword evidence="1" id="KW-0732">Signal</keyword>
<dbReference type="Proteomes" id="UP000095709">
    <property type="component" value="Unassembled WGS sequence"/>
</dbReference>